<keyword evidence="1" id="KW-1133">Transmembrane helix</keyword>
<gene>
    <name evidence="2" type="ORF">P5673_017299</name>
</gene>
<evidence type="ECO:0000313" key="2">
    <source>
        <dbReference type="EMBL" id="KAK2560300.1"/>
    </source>
</evidence>
<name>A0AAD9V4D5_ACRCE</name>
<keyword evidence="1" id="KW-0472">Membrane</keyword>
<dbReference type="Proteomes" id="UP001249851">
    <property type="component" value="Unassembled WGS sequence"/>
</dbReference>
<protein>
    <submittedName>
        <fullName evidence="2">Uncharacterized protein</fullName>
    </submittedName>
</protein>
<organism evidence="2 3">
    <name type="scientific">Acropora cervicornis</name>
    <name type="common">Staghorn coral</name>
    <dbReference type="NCBI Taxonomy" id="6130"/>
    <lineage>
        <taxon>Eukaryota</taxon>
        <taxon>Metazoa</taxon>
        <taxon>Cnidaria</taxon>
        <taxon>Anthozoa</taxon>
        <taxon>Hexacorallia</taxon>
        <taxon>Scleractinia</taxon>
        <taxon>Astrocoeniina</taxon>
        <taxon>Acroporidae</taxon>
        <taxon>Acropora</taxon>
    </lineage>
</organism>
<sequence>MVSVSSFQDTNIPEDSGARNMENFTFKAHRRAFLFALSLITSIYAFGYAVKGVQIEQKRVGLSES</sequence>
<dbReference type="AlphaFoldDB" id="A0AAD9V4D5"/>
<reference evidence="2" key="1">
    <citation type="journal article" date="2023" name="G3 (Bethesda)">
        <title>Whole genome assembly and annotation of the endangered Caribbean coral Acropora cervicornis.</title>
        <authorList>
            <person name="Selwyn J.D."/>
            <person name="Vollmer S.V."/>
        </authorList>
    </citation>
    <scope>NUCLEOTIDE SEQUENCE</scope>
    <source>
        <strain evidence="2">K2</strain>
    </source>
</reference>
<accession>A0AAD9V4D5</accession>
<comment type="caution">
    <text evidence="2">The sequence shown here is derived from an EMBL/GenBank/DDBJ whole genome shotgun (WGS) entry which is preliminary data.</text>
</comment>
<evidence type="ECO:0000313" key="3">
    <source>
        <dbReference type="Proteomes" id="UP001249851"/>
    </source>
</evidence>
<dbReference type="EMBL" id="JARQWQ010000037">
    <property type="protein sequence ID" value="KAK2560300.1"/>
    <property type="molecule type" value="Genomic_DNA"/>
</dbReference>
<proteinExistence type="predicted"/>
<evidence type="ECO:0000256" key="1">
    <source>
        <dbReference type="SAM" id="Phobius"/>
    </source>
</evidence>
<keyword evidence="3" id="KW-1185">Reference proteome</keyword>
<keyword evidence="1" id="KW-0812">Transmembrane</keyword>
<feature type="transmembrane region" description="Helical" evidence="1">
    <location>
        <begin position="32"/>
        <end position="50"/>
    </location>
</feature>
<reference evidence="2" key="2">
    <citation type="journal article" date="2023" name="Science">
        <title>Genomic signatures of disease resistance in endangered staghorn corals.</title>
        <authorList>
            <person name="Vollmer S.V."/>
            <person name="Selwyn J.D."/>
            <person name="Despard B.A."/>
            <person name="Roesel C.L."/>
        </authorList>
    </citation>
    <scope>NUCLEOTIDE SEQUENCE</scope>
    <source>
        <strain evidence="2">K2</strain>
    </source>
</reference>